<dbReference type="Gene3D" id="2.60.120.260">
    <property type="entry name" value="Galactose-binding domain-like"/>
    <property type="match status" value="1"/>
</dbReference>
<accession>A0AAW4SYV7</accession>
<evidence type="ECO:0000313" key="2">
    <source>
        <dbReference type="Proteomes" id="UP001198461"/>
    </source>
</evidence>
<reference evidence="1" key="1">
    <citation type="submission" date="2023-08" db="EMBL/GenBank/DDBJ databases">
        <title>Mucin Metabolism Genes Underlie the Key Renovations of Bacteroides xylanisolvens Genomes in Captive Great Apes.</title>
        <authorList>
            <person name="Nishida A.H."/>
        </authorList>
    </citation>
    <scope>NUCLEOTIDE SEQUENCE</scope>
    <source>
        <strain evidence="1">P13.H9</strain>
    </source>
</reference>
<dbReference type="AlphaFoldDB" id="A0AAW4SYV7"/>
<organism evidence="1 2">
    <name type="scientific">Bacteroides xylanisolvens</name>
    <dbReference type="NCBI Taxonomy" id="371601"/>
    <lineage>
        <taxon>Bacteria</taxon>
        <taxon>Pseudomonadati</taxon>
        <taxon>Bacteroidota</taxon>
        <taxon>Bacteroidia</taxon>
        <taxon>Bacteroidales</taxon>
        <taxon>Bacteroidaceae</taxon>
        <taxon>Bacteroides</taxon>
    </lineage>
</organism>
<protein>
    <submittedName>
        <fullName evidence="1">Uncharacterized protein</fullName>
    </submittedName>
</protein>
<dbReference type="PROSITE" id="PS51257">
    <property type="entry name" value="PROKAR_LIPOPROTEIN"/>
    <property type="match status" value="1"/>
</dbReference>
<name>A0AAW4SYV7_9BACE</name>
<dbReference type="RefSeq" id="WP_225456560.1">
    <property type="nucleotide sequence ID" value="NZ_JAIWXW010000016.1"/>
</dbReference>
<gene>
    <name evidence="1" type="ORF">LD004_05575</name>
</gene>
<dbReference type="Proteomes" id="UP001198461">
    <property type="component" value="Unassembled WGS sequence"/>
</dbReference>
<sequence>MKKHSVFILLWMFLIISACQDDKYPINSLADVSWHLSSEHNNRNPIIVPLNKHLSLMDISQGELSHIWEVTGEGIYFLKGEMGYGAVDYGPLIDHSASNVTDNKTIHLYFTKPGQHQVRLRNTFAKQVSYTYEETVNGVKAKNTVYGKEENGVFVVDTTFMIDVYDPILVPMAKVYLDPECTQEVETGINEDGSNKQVTIEYGDKLYFKDASYDRPNVWNWTCKQTGATAEGENAALEFKKMSDAATPLNVTLKIQREAVPNNKYIPTAVAQDIILPLDIIVTPSTKPLSYDIKQLNQTTIQILLGNAEFVPAKVAEETIEKLHLRYVNDYKNMSLIEGTVDISSIAVDTKNSSILNITLAENIYNTDRLFFYCDMLENITIDGRGLEIAEPVEPNVVTTYAEYFNEDFEDMATKDDWYMVPGTGVVTDVACEYQFGANNPDKTGLNVSDKCFYVNASTNDLGGKKITDALLSKEFNGGTSTYTFRYKYKVTSGAASGLTTFFVLLDKGTQDKTWTGVQNWETINNTSLVWKQIQYTVKGLSELENLRMSLRFNVFNGEVYFDDFYFGNEEVRPRN</sequence>
<comment type="caution">
    <text evidence="1">The sequence shown here is derived from an EMBL/GenBank/DDBJ whole genome shotgun (WGS) entry which is preliminary data.</text>
</comment>
<evidence type="ECO:0000313" key="1">
    <source>
        <dbReference type="EMBL" id="MCA4703083.1"/>
    </source>
</evidence>
<proteinExistence type="predicted"/>
<dbReference type="EMBL" id="JAIWYE010000012">
    <property type="protein sequence ID" value="MCA4703083.1"/>
    <property type="molecule type" value="Genomic_DNA"/>
</dbReference>